<evidence type="ECO:0000256" key="1">
    <source>
        <dbReference type="SAM" id="Phobius"/>
    </source>
</evidence>
<dbReference type="GO" id="GO:0046872">
    <property type="term" value="F:metal ion binding"/>
    <property type="evidence" value="ECO:0007669"/>
    <property type="project" value="InterPro"/>
</dbReference>
<keyword evidence="1" id="KW-1133">Transmembrane helix</keyword>
<dbReference type="AlphaFoldDB" id="A0A396J626"/>
<proteinExistence type="predicted"/>
<accession>A0A396J626</accession>
<feature type="domain" description="Late nodulin" evidence="2">
    <location>
        <begin position="4"/>
        <end position="57"/>
    </location>
</feature>
<protein>
    <submittedName>
        <fullName evidence="3">Putative Late nodulin</fullName>
    </submittedName>
</protein>
<evidence type="ECO:0000313" key="3">
    <source>
        <dbReference type="EMBL" id="RHN73619.1"/>
    </source>
</evidence>
<gene>
    <name evidence="3" type="ORF">MtrunA17_Chr2g0300461</name>
</gene>
<reference evidence="4" key="1">
    <citation type="journal article" date="2018" name="Nat. Plants">
        <title>Whole-genome landscape of Medicago truncatula symbiotic genes.</title>
        <authorList>
            <person name="Pecrix Y."/>
            <person name="Staton S.E."/>
            <person name="Sallet E."/>
            <person name="Lelandais-Briere C."/>
            <person name="Moreau S."/>
            <person name="Carrere S."/>
            <person name="Blein T."/>
            <person name="Jardinaud M.F."/>
            <person name="Latrasse D."/>
            <person name="Zouine M."/>
            <person name="Zahm M."/>
            <person name="Kreplak J."/>
            <person name="Mayjonade B."/>
            <person name="Satge C."/>
            <person name="Perez M."/>
            <person name="Cauet S."/>
            <person name="Marande W."/>
            <person name="Chantry-Darmon C."/>
            <person name="Lopez-Roques C."/>
            <person name="Bouchez O."/>
            <person name="Berard A."/>
            <person name="Debelle F."/>
            <person name="Munos S."/>
            <person name="Bendahmane A."/>
            <person name="Berges H."/>
            <person name="Niebel A."/>
            <person name="Buitink J."/>
            <person name="Frugier F."/>
            <person name="Benhamed M."/>
            <person name="Crespi M."/>
            <person name="Gouzy J."/>
            <person name="Gamas P."/>
        </authorList>
    </citation>
    <scope>NUCLEOTIDE SEQUENCE [LARGE SCALE GENOMIC DNA]</scope>
    <source>
        <strain evidence="4">cv. Jemalong A17</strain>
    </source>
</reference>
<keyword evidence="1" id="KW-0472">Membrane</keyword>
<evidence type="ECO:0000259" key="2">
    <source>
        <dbReference type="Pfam" id="PF07127"/>
    </source>
</evidence>
<feature type="transmembrane region" description="Helical" evidence="1">
    <location>
        <begin position="7"/>
        <end position="27"/>
    </location>
</feature>
<dbReference type="Gramene" id="rna9452">
    <property type="protein sequence ID" value="RHN73619.1"/>
    <property type="gene ID" value="gene9452"/>
</dbReference>
<keyword evidence="1" id="KW-0812">Transmembrane</keyword>
<name>A0A396J626_MEDTR</name>
<organism evidence="3 4">
    <name type="scientific">Medicago truncatula</name>
    <name type="common">Barrel medic</name>
    <name type="synonym">Medicago tribuloides</name>
    <dbReference type="NCBI Taxonomy" id="3880"/>
    <lineage>
        <taxon>Eukaryota</taxon>
        <taxon>Viridiplantae</taxon>
        <taxon>Streptophyta</taxon>
        <taxon>Embryophyta</taxon>
        <taxon>Tracheophyta</taxon>
        <taxon>Spermatophyta</taxon>
        <taxon>Magnoliopsida</taxon>
        <taxon>eudicotyledons</taxon>
        <taxon>Gunneridae</taxon>
        <taxon>Pentapetalae</taxon>
        <taxon>rosids</taxon>
        <taxon>fabids</taxon>
        <taxon>Fabales</taxon>
        <taxon>Fabaceae</taxon>
        <taxon>Papilionoideae</taxon>
        <taxon>50 kb inversion clade</taxon>
        <taxon>NPAAA clade</taxon>
        <taxon>Hologalegina</taxon>
        <taxon>IRL clade</taxon>
        <taxon>Trifolieae</taxon>
        <taxon>Medicago</taxon>
    </lineage>
</organism>
<comment type="caution">
    <text evidence="3">The sequence shown here is derived from an EMBL/GenBank/DDBJ whole genome shotgun (WGS) entry which is preliminary data.</text>
</comment>
<dbReference type="Pfam" id="PF07127">
    <property type="entry name" value="Nodulin_late"/>
    <property type="match status" value="1"/>
</dbReference>
<sequence>MKKMADIFKFVYDMIFFVSVFLIVVYGEKECISDAVCYEKYPGPFNFIMNCVDGYCKAFPNYYR</sequence>
<dbReference type="Proteomes" id="UP000265566">
    <property type="component" value="Chromosome 2"/>
</dbReference>
<dbReference type="InterPro" id="IPR009810">
    <property type="entry name" value="Nodulin_late_dom"/>
</dbReference>
<evidence type="ECO:0000313" key="4">
    <source>
        <dbReference type="Proteomes" id="UP000265566"/>
    </source>
</evidence>
<dbReference type="EMBL" id="PSQE01000002">
    <property type="protein sequence ID" value="RHN73619.1"/>
    <property type="molecule type" value="Genomic_DNA"/>
</dbReference>